<dbReference type="InterPro" id="IPR003140">
    <property type="entry name" value="PLipase/COase/thioEstase"/>
</dbReference>
<evidence type="ECO:0000313" key="6">
    <source>
        <dbReference type="Proteomes" id="UP000244092"/>
    </source>
</evidence>
<sequence length="273" mass="28966">MRCTLPVMRILALLFSLLAAPAFACGPDSDCVIGDRSYRISLPQSQDGAAPAGALIWSHGYRGSAAGVMRNRALRRVAAEAGMALIAAQGVNGSWNLPNGPRTMDSTGAAEFAYFDAVIADAVARFDIDPARVVASGFSAGGMMVWYLACLHPEPFAAFVPFSGTYWKEPPADCSAPARSIVHVHGDADRTVPLNGRPIGGTHQGRVMDALTHYRSFGNFGNPSQSQPLNLSCETRANAPGGILEYCLFPGGHSFSTKHLGYALKRLKAKGQL</sequence>
<dbReference type="Pfam" id="PF02230">
    <property type="entry name" value="Abhydrolase_2"/>
    <property type="match status" value="1"/>
</dbReference>
<evidence type="ECO:0000256" key="1">
    <source>
        <dbReference type="ARBA" id="ARBA00022729"/>
    </source>
</evidence>
<comment type="caution">
    <text evidence="5">The sequence shown here is derived from an EMBL/GenBank/DDBJ whole genome shotgun (WGS) entry which is preliminary data.</text>
</comment>
<dbReference type="PANTHER" id="PTHR43037:SF5">
    <property type="entry name" value="FERULOYL ESTERASE"/>
    <property type="match status" value="1"/>
</dbReference>
<evidence type="ECO:0000313" key="5">
    <source>
        <dbReference type="EMBL" id="PTX73773.1"/>
    </source>
</evidence>
<dbReference type="Gene3D" id="3.40.50.1820">
    <property type="entry name" value="alpha/beta hydrolase"/>
    <property type="match status" value="1"/>
</dbReference>
<feature type="signal peptide" evidence="3">
    <location>
        <begin position="1"/>
        <end position="24"/>
    </location>
</feature>
<keyword evidence="2" id="KW-0378">Hydrolase</keyword>
<feature type="domain" description="Phospholipase/carboxylesterase/thioesterase" evidence="4">
    <location>
        <begin position="113"/>
        <end position="195"/>
    </location>
</feature>
<dbReference type="AlphaFoldDB" id="A0A2T6CE36"/>
<reference evidence="5 6" key="1">
    <citation type="submission" date="2018-04" db="EMBL/GenBank/DDBJ databases">
        <title>Genomic Encyclopedia of Archaeal and Bacterial Type Strains, Phase II (KMG-II): from individual species to whole genera.</title>
        <authorList>
            <person name="Goeker M."/>
        </authorList>
    </citation>
    <scope>NUCLEOTIDE SEQUENCE [LARGE SCALE GENOMIC DNA]</scope>
    <source>
        <strain evidence="5 6">DSM 12244</strain>
    </source>
</reference>
<dbReference type="SUPFAM" id="SSF53474">
    <property type="entry name" value="alpha/beta-Hydrolases"/>
    <property type="match status" value="1"/>
</dbReference>
<name>A0A2T6CE36_9RHOB</name>
<dbReference type="InterPro" id="IPR050955">
    <property type="entry name" value="Plant_Biomass_Hydrol_Est"/>
</dbReference>
<evidence type="ECO:0000256" key="3">
    <source>
        <dbReference type="SAM" id="SignalP"/>
    </source>
</evidence>
<keyword evidence="1 3" id="KW-0732">Signal</keyword>
<dbReference type="GO" id="GO:0016787">
    <property type="term" value="F:hydrolase activity"/>
    <property type="evidence" value="ECO:0007669"/>
    <property type="project" value="UniProtKB-KW"/>
</dbReference>
<evidence type="ECO:0000256" key="2">
    <source>
        <dbReference type="ARBA" id="ARBA00022801"/>
    </source>
</evidence>
<feature type="chain" id="PRO_5015595123" evidence="3">
    <location>
        <begin position="25"/>
        <end position="273"/>
    </location>
</feature>
<dbReference type="PANTHER" id="PTHR43037">
    <property type="entry name" value="UNNAMED PRODUCT-RELATED"/>
    <property type="match status" value="1"/>
</dbReference>
<accession>A0A2T6CE36</accession>
<gene>
    <name evidence="5" type="ORF">C8N31_106240</name>
</gene>
<organism evidence="5 6">
    <name type="scientific">Sulfitobacter mediterraneus</name>
    <dbReference type="NCBI Taxonomy" id="83219"/>
    <lineage>
        <taxon>Bacteria</taxon>
        <taxon>Pseudomonadati</taxon>
        <taxon>Pseudomonadota</taxon>
        <taxon>Alphaproteobacteria</taxon>
        <taxon>Rhodobacterales</taxon>
        <taxon>Roseobacteraceae</taxon>
        <taxon>Sulfitobacter</taxon>
    </lineage>
</organism>
<dbReference type="EMBL" id="QBKU01000006">
    <property type="protein sequence ID" value="PTX73773.1"/>
    <property type="molecule type" value="Genomic_DNA"/>
</dbReference>
<protein>
    <submittedName>
        <fullName evidence="5">Polyhydroxybutyrate depolymerase</fullName>
    </submittedName>
</protein>
<proteinExistence type="predicted"/>
<evidence type="ECO:0000259" key="4">
    <source>
        <dbReference type="Pfam" id="PF02230"/>
    </source>
</evidence>
<dbReference type="Proteomes" id="UP000244092">
    <property type="component" value="Unassembled WGS sequence"/>
</dbReference>
<dbReference type="InterPro" id="IPR029058">
    <property type="entry name" value="AB_hydrolase_fold"/>
</dbReference>